<proteinExistence type="predicted"/>
<comment type="caution">
    <text evidence="5">The sequence shown here is derived from an EMBL/GenBank/DDBJ whole genome shotgun (WGS) entry which is preliminary data.</text>
</comment>
<dbReference type="PROSITE" id="PS50102">
    <property type="entry name" value="RRM"/>
    <property type="match status" value="2"/>
</dbReference>
<accession>A0A9D4ZEE3</accession>
<dbReference type="PANTHER" id="PTHR10501">
    <property type="entry name" value="U1 SMALL NUCLEAR RIBONUCLEOPROTEIN A/U2 SMALL NUCLEAR RIBONUCLEOPROTEIN B"/>
    <property type="match status" value="1"/>
</dbReference>
<dbReference type="SMART" id="SM00360">
    <property type="entry name" value="RRM"/>
    <property type="match status" value="2"/>
</dbReference>
<keyword evidence="1 2" id="KW-0694">RNA-binding</keyword>
<feature type="region of interest" description="Disordered" evidence="3">
    <location>
        <begin position="93"/>
        <end position="119"/>
    </location>
</feature>
<protein>
    <recommendedName>
        <fullName evidence="4">RRM domain-containing protein</fullName>
    </recommendedName>
</protein>
<feature type="domain" description="RRM" evidence="4">
    <location>
        <begin position="191"/>
        <end position="268"/>
    </location>
</feature>
<dbReference type="FunFam" id="3.30.70.330:FF:000335">
    <property type="entry name" value="RNA-binding protein with multiple splicing 2"/>
    <property type="match status" value="1"/>
</dbReference>
<dbReference type="OrthoDB" id="431169at2759"/>
<dbReference type="Proteomes" id="UP000886520">
    <property type="component" value="Chromosome 12"/>
</dbReference>
<dbReference type="InterPro" id="IPR000504">
    <property type="entry name" value="RRM_dom"/>
</dbReference>
<dbReference type="InterPro" id="IPR012677">
    <property type="entry name" value="Nucleotide-bd_a/b_plait_sf"/>
</dbReference>
<reference evidence="5" key="1">
    <citation type="submission" date="2021-01" db="EMBL/GenBank/DDBJ databases">
        <title>Adiantum capillus-veneris genome.</title>
        <authorList>
            <person name="Fang Y."/>
            <person name="Liao Q."/>
        </authorList>
    </citation>
    <scope>NUCLEOTIDE SEQUENCE</scope>
    <source>
        <strain evidence="5">H3</strain>
        <tissue evidence="5">Leaf</tissue>
    </source>
</reference>
<evidence type="ECO:0000256" key="3">
    <source>
        <dbReference type="SAM" id="MobiDB-lite"/>
    </source>
</evidence>
<dbReference type="CDD" id="cd12420">
    <property type="entry name" value="RRM_RBPMS_like"/>
    <property type="match status" value="1"/>
</dbReference>
<evidence type="ECO:0000313" key="6">
    <source>
        <dbReference type="Proteomes" id="UP000886520"/>
    </source>
</evidence>
<organism evidence="5 6">
    <name type="scientific">Adiantum capillus-veneris</name>
    <name type="common">Maidenhair fern</name>
    <dbReference type="NCBI Taxonomy" id="13818"/>
    <lineage>
        <taxon>Eukaryota</taxon>
        <taxon>Viridiplantae</taxon>
        <taxon>Streptophyta</taxon>
        <taxon>Embryophyta</taxon>
        <taxon>Tracheophyta</taxon>
        <taxon>Polypodiopsida</taxon>
        <taxon>Polypodiidae</taxon>
        <taxon>Polypodiales</taxon>
        <taxon>Pteridineae</taxon>
        <taxon>Pteridaceae</taxon>
        <taxon>Vittarioideae</taxon>
        <taxon>Adiantum</taxon>
    </lineage>
</organism>
<evidence type="ECO:0000259" key="4">
    <source>
        <dbReference type="PROSITE" id="PS50102"/>
    </source>
</evidence>
<dbReference type="GO" id="GO:0003723">
    <property type="term" value="F:RNA binding"/>
    <property type="evidence" value="ECO:0007669"/>
    <property type="project" value="UniProtKB-UniRule"/>
</dbReference>
<dbReference type="Gene3D" id="3.30.70.330">
    <property type="match status" value="2"/>
</dbReference>
<evidence type="ECO:0000256" key="1">
    <source>
        <dbReference type="ARBA" id="ARBA00022884"/>
    </source>
</evidence>
<feature type="domain" description="RRM" evidence="4">
    <location>
        <begin position="13"/>
        <end position="92"/>
    </location>
</feature>
<evidence type="ECO:0000313" key="5">
    <source>
        <dbReference type="EMBL" id="KAI5072428.1"/>
    </source>
</evidence>
<dbReference type="SUPFAM" id="SSF54928">
    <property type="entry name" value="RNA-binding domain, RBD"/>
    <property type="match status" value="1"/>
</dbReference>
<dbReference type="EMBL" id="JABFUD020000012">
    <property type="protein sequence ID" value="KAI5072428.1"/>
    <property type="molecule type" value="Genomic_DNA"/>
</dbReference>
<dbReference type="AlphaFoldDB" id="A0A9D4ZEE3"/>
<keyword evidence="6" id="KW-1185">Reference proteome</keyword>
<dbReference type="Pfam" id="PF00076">
    <property type="entry name" value="RRM_1"/>
    <property type="match status" value="2"/>
</dbReference>
<gene>
    <name evidence="5" type="ORF">GOP47_0012534</name>
</gene>
<sequence>MGEQDNSSKDDVRTLFISGLPDDVKEREIYNLFRAHRGYESCQLKYTGRGYQIVAFAVFADQESALAAKDALNETKFDPELSTTLHIELARANSRSKRHRGDDGNLFSMEKKSRGPKGVSHVLGDHGVGGTMHLPGYGHSVYGDISGYPPTQSGAPPYGVHDSLSSVMMSDWQGTSMLPPITPTGGNPPCSTLFVANLGLSCTETELYHLLSSFPGFIKLKMQTKAGLPAAFVDFQDEACSTQALTQLQNYVLPSSDRGGMRLEYAKARMGLPRRERRP</sequence>
<dbReference type="InterPro" id="IPR035979">
    <property type="entry name" value="RBD_domain_sf"/>
</dbReference>
<evidence type="ECO:0000256" key="2">
    <source>
        <dbReference type="PROSITE-ProRule" id="PRU00176"/>
    </source>
</evidence>
<name>A0A9D4ZEE3_ADICA</name>